<dbReference type="Proteomes" id="UP001371305">
    <property type="component" value="Unassembled WGS sequence"/>
</dbReference>
<proteinExistence type="predicted"/>
<gene>
    <name evidence="1" type="ORF">WKV53_20910</name>
</gene>
<dbReference type="EMBL" id="JBBUKT010000009">
    <property type="protein sequence ID" value="MEK7952987.1"/>
    <property type="molecule type" value="Genomic_DNA"/>
</dbReference>
<comment type="caution">
    <text evidence="1">The sequence shown here is derived from an EMBL/GenBank/DDBJ whole genome shotgun (WGS) entry which is preliminary data.</text>
</comment>
<organism evidence="1 2">
    <name type="scientific">Luteolibacter soli</name>
    <dbReference type="NCBI Taxonomy" id="3135280"/>
    <lineage>
        <taxon>Bacteria</taxon>
        <taxon>Pseudomonadati</taxon>
        <taxon>Verrucomicrobiota</taxon>
        <taxon>Verrucomicrobiia</taxon>
        <taxon>Verrucomicrobiales</taxon>
        <taxon>Verrucomicrobiaceae</taxon>
        <taxon>Luteolibacter</taxon>
    </lineage>
</organism>
<evidence type="ECO:0000313" key="1">
    <source>
        <dbReference type="EMBL" id="MEK7952987.1"/>
    </source>
</evidence>
<keyword evidence="2" id="KW-1185">Reference proteome</keyword>
<name>A0ABU9B1X1_9BACT</name>
<dbReference type="SUPFAM" id="SSF82185">
    <property type="entry name" value="Histone H3 K4-specific methyltransferase SET7/9 N-terminal domain"/>
    <property type="match status" value="1"/>
</dbReference>
<evidence type="ECO:0000313" key="2">
    <source>
        <dbReference type="Proteomes" id="UP001371305"/>
    </source>
</evidence>
<dbReference type="RefSeq" id="WP_341406746.1">
    <property type="nucleotide sequence ID" value="NZ_JBBUKT010000009.1"/>
</dbReference>
<sequence length="466" mass="52017">MKALLPLFLLIAVSAAEELTIQELKAGLVEGVEAFDTVKLTADGKPVSFDLKLGESPVKIGKDVFDGFRFRCPELPEGTHFVWYFNAPKDWGNWYIVPVEGEPGQAFKGWLEGDKYYETFDKVAEKDRLRILQTLAGSYFTAGKDYLMWFRKTGESPDAALRGTATFAKGDNDWDHEAVEKALGLKEASPEVQIAATGWRGGKILLDREFFAPADAASQIDSAFFSIRSTRRMRGGFFITTQIAVPPCKTSPALAAIRERYGAPDFVRSGEELEKVRKHGDGDGIDKEDRQRTWHYYDHFAFEVDSKAADPKVLRVVTQGSDFSLVGPPAQGSSFATIDIENLTVFHRDGKEVGRAYYFREGDKEPLFITEPPPGVYVADDERLTASKDGEWLWESLHPGGKVARKLPMKHHRLNGKAEGFNPEGGLTFTAEYRNGVLNGEVVRLDGKGKEISRQKFKDGEKVDKK</sequence>
<protein>
    <recommendedName>
        <fullName evidence="3">MORN repeat variant</fullName>
    </recommendedName>
</protein>
<evidence type="ECO:0008006" key="3">
    <source>
        <dbReference type="Google" id="ProtNLM"/>
    </source>
</evidence>
<accession>A0ABU9B1X1</accession>
<reference evidence="1 2" key="1">
    <citation type="submission" date="2024-04" db="EMBL/GenBank/DDBJ databases">
        <title>Luteolibacter sp. isolated from soil.</title>
        <authorList>
            <person name="An J."/>
        </authorList>
    </citation>
    <scope>NUCLEOTIDE SEQUENCE [LARGE SCALE GENOMIC DNA]</scope>
    <source>
        <strain evidence="1 2">Y139</strain>
    </source>
</reference>
<dbReference type="Gene3D" id="2.20.110.10">
    <property type="entry name" value="Histone H3 K4-specific methyltransferase SET7/9 N-terminal domain"/>
    <property type="match status" value="1"/>
</dbReference>